<accession>A0ACB9YQ58</accession>
<evidence type="ECO:0000313" key="2">
    <source>
        <dbReference type="Proteomes" id="UP001497700"/>
    </source>
</evidence>
<sequence length="156" mass="17445">MRISLILPSMVRGLGCVRGRAMSNHVDKSSHNSRGKVINNREVGVLGKAHHLQRHTPPSPMITLIRTSLVTPYGNPPKNLGTSTLLHTNSEVGSRHGYGFIRSWCARIMLCTTVEVHIAIVGLKVMCVPIMKRLHDSDLPIQKLILQILRIFLFRL</sequence>
<organism evidence="1 2">
    <name type="scientific">Hypoxylon rubiginosum</name>
    <dbReference type="NCBI Taxonomy" id="110542"/>
    <lineage>
        <taxon>Eukaryota</taxon>
        <taxon>Fungi</taxon>
        <taxon>Dikarya</taxon>
        <taxon>Ascomycota</taxon>
        <taxon>Pezizomycotina</taxon>
        <taxon>Sordariomycetes</taxon>
        <taxon>Xylariomycetidae</taxon>
        <taxon>Xylariales</taxon>
        <taxon>Hypoxylaceae</taxon>
        <taxon>Hypoxylon</taxon>
    </lineage>
</organism>
<keyword evidence="2" id="KW-1185">Reference proteome</keyword>
<name>A0ACB9YQ58_9PEZI</name>
<proteinExistence type="predicted"/>
<comment type="caution">
    <text evidence="1">The sequence shown here is derived from an EMBL/GenBank/DDBJ whole genome shotgun (WGS) entry which is preliminary data.</text>
</comment>
<dbReference type="EMBL" id="MU393549">
    <property type="protein sequence ID" value="KAI4861531.1"/>
    <property type="molecule type" value="Genomic_DNA"/>
</dbReference>
<reference evidence="1 2" key="1">
    <citation type="journal article" date="2022" name="New Phytol.">
        <title>Ecological generalism drives hyperdiversity of secondary metabolite gene clusters in xylarialean endophytes.</title>
        <authorList>
            <person name="Franco M.E.E."/>
            <person name="Wisecaver J.H."/>
            <person name="Arnold A.E."/>
            <person name="Ju Y.M."/>
            <person name="Slot J.C."/>
            <person name="Ahrendt S."/>
            <person name="Moore L.P."/>
            <person name="Eastman K.E."/>
            <person name="Scott K."/>
            <person name="Konkel Z."/>
            <person name="Mondo S.J."/>
            <person name="Kuo A."/>
            <person name="Hayes R.D."/>
            <person name="Haridas S."/>
            <person name="Andreopoulos B."/>
            <person name="Riley R."/>
            <person name="LaButti K."/>
            <person name="Pangilinan J."/>
            <person name="Lipzen A."/>
            <person name="Amirebrahimi M."/>
            <person name="Yan J."/>
            <person name="Adam C."/>
            <person name="Keymanesh K."/>
            <person name="Ng V."/>
            <person name="Louie K."/>
            <person name="Northen T."/>
            <person name="Drula E."/>
            <person name="Henrissat B."/>
            <person name="Hsieh H.M."/>
            <person name="Youens-Clark K."/>
            <person name="Lutzoni F."/>
            <person name="Miadlikowska J."/>
            <person name="Eastwood D.C."/>
            <person name="Hamelin R.C."/>
            <person name="Grigoriev I.V."/>
            <person name="U'Ren J.M."/>
        </authorList>
    </citation>
    <scope>NUCLEOTIDE SEQUENCE [LARGE SCALE GENOMIC DNA]</scope>
    <source>
        <strain evidence="1 2">CBS 119005</strain>
    </source>
</reference>
<evidence type="ECO:0000313" key="1">
    <source>
        <dbReference type="EMBL" id="KAI4861531.1"/>
    </source>
</evidence>
<protein>
    <submittedName>
        <fullName evidence="1">Uncharacterized protein</fullName>
    </submittedName>
</protein>
<gene>
    <name evidence="1" type="ORF">F4820DRAFT_58661</name>
</gene>
<dbReference type="Proteomes" id="UP001497700">
    <property type="component" value="Unassembled WGS sequence"/>
</dbReference>